<sequence length="1120" mass="128504">MDGFLRLQESHYASQANPLCDTALKQTLERLAGRFPLGARARDAGDGVDRPEPLVARLRAQQQALARLGRNLPVGHRLMRRVARGREVDAREVRKLLANAGAANECTGVLEARKLHHVSAHARMQARRDEVATIPNGVPDGVKLHLLIQQKKLKLSALQQKLRKQIASEAWLDRECRADALLEWGRYRRAMPDSLPRMDAPAYRFPPRKPVPQPCRPDVLSRETDRLKRLDDDYRRSLIYQQVNRVRLQQAKKLIETEKRQREDEERIFRLEQEMKNRAIQQRKAFNQEVLAGGRELRTAVANAARKRLQRNQAVKQWHNKELKQVSRLAAARLKALKDNDYETYLKLAQSTKQRRLQELMKKTDDIAVELGLKVHDQRKVIEGADETDPDGRLDAENFANSMITKEKSGRFLQGHLQYYSVVHQVKPNVREQPSNMTGGSIRSYQLDGLRFLVSLYSNKMNGILADEMGLGKTIQAIALLAFLMENGDSKGPHLVVAPKAVLLNWVREFEKWTPSINVIMYDGAPEERKLMRADIVKGSFNVLVTHYDIVIRDKNVFKKTQWEYLIVDEGHRLKNHESKLFEILRENRSKYRLLLTGTPIQNSLNELWSLLNFLLPKVFNSSDTFDDWFAAPFKGPGEDVSSQLLEEEQLLVINSLHLAICPFLLRRTKSEVEKELPNKTEQIIKCDMSAWQKAFYKSISEEATVKRDGKIQHLNNTSMHLRKACIHPYLFLEHHMYQPNDPEEVIRASGKLELLDRILPKLEATGHRVLLFSQMVKALNLIEEFLTYRNYKYLRLDGATKTDDRTQLLDAFNEENSPYFVFVLSTRAGGLGLNLQTADTVIMFDSDWNPAMDLQAEDRAHRIGQKREVLVLILVSAGTIEEVILDRASQKRSIDAKVITAGKFNEQSTHMDRQKALKEVLTQGIDVIGGHVHTPREINELISRNKEEIVLFEEMDEEYLRNHGPRRGLLTEEEIPSGVLEDNEPKEDAESPPDGGEKQGRRTRRKRAVSYMEDPLDSELSLTEGEAPQPPPRRKRRKVSDPPLDQDVDAKEQSDQPEASGRRRSEDGEPGSGTGGRRGRKKRTRRKGAQTEHEGPAEEGEQPEKRRTRLQKRSSKRRR</sequence>
<dbReference type="GO" id="GO:0005634">
    <property type="term" value="C:nucleus"/>
    <property type="evidence" value="ECO:0007669"/>
    <property type="project" value="UniProtKB-SubCell"/>
</dbReference>
<dbReference type="SMART" id="SM00490">
    <property type="entry name" value="HELICc"/>
    <property type="match status" value="1"/>
</dbReference>
<evidence type="ECO:0000256" key="6">
    <source>
        <dbReference type="ARBA" id="ARBA00022840"/>
    </source>
</evidence>
<dbReference type="InterPro" id="IPR038718">
    <property type="entry name" value="SNF2-like_sf"/>
</dbReference>
<dbReference type="CDD" id="cd18793">
    <property type="entry name" value="SF2_C_SNF"/>
    <property type="match status" value="1"/>
</dbReference>
<dbReference type="AlphaFoldDB" id="A0A8S1J2H1"/>
<dbReference type="GO" id="GO:0005524">
    <property type="term" value="F:ATP binding"/>
    <property type="evidence" value="ECO:0007669"/>
    <property type="project" value="UniProtKB-KW"/>
</dbReference>
<dbReference type="PANTHER" id="PTHR10799">
    <property type="entry name" value="SNF2/RAD54 HELICASE FAMILY"/>
    <property type="match status" value="1"/>
</dbReference>
<dbReference type="InterPro" id="IPR000330">
    <property type="entry name" value="SNF2_N"/>
</dbReference>
<evidence type="ECO:0000313" key="13">
    <source>
        <dbReference type="Proteomes" id="UP000708148"/>
    </source>
</evidence>
<dbReference type="Gene3D" id="3.40.50.300">
    <property type="entry name" value="P-loop containing nucleotide triphosphate hydrolases"/>
    <property type="match status" value="1"/>
</dbReference>
<keyword evidence="3" id="KW-0547">Nucleotide-binding</keyword>
<evidence type="ECO:0000256" key="8">
    <source>
        <dbReference type="ARBA" id="ARBA00023242"/>
    </source>
</evidence>
<dbReference type="Gene3D" id="3.40.50.10810">
    <property type="entry name" value="Tandem AAA-ATPase domain"/>
    <property type="match status" value="1"/>
</dbReference>
<dbReference type="Proteomes" id="UP000708148">
    <property type="component" value="Unassembled WGS sequence"/>
</dbReference>
<feature type="compositionally biased region" description="Basic and acidic residues" evidence="9">
    <location>
        <begin position="1049"/>
        <end position="1068"/>
    </location>
</feature>
<keyword evidence="7" id="KW-0175">Coiled coil</keyword>
<comment type="similarity">
    <text evidence="2">Belongs to the SNF2/RAD54 helicase family.</text>
</comment>
<keyword evidence="6" id="KW-0067">ATP-binding</keyword>
<evidence type="ECO:0000256" key="4">
    <source>
        <dbReference type="ARBA" id="ARBA00022801"/>
    </source>
</evidence>
<protein>
    <submittedName>
        <fullName evidence="12">Uncharacterized protein</fullName>
    </submittedName>
</protein>
<feature type="compositionally biased region" description="Acidic residues" evidence="9">
    <location>
        <begin position="972"/>
        <end position="992"/>
    </location>
</feature>
<keyword evidence="8" id="KW-0539">Nucleus</keyword>
<evidence type="ECO:0000256" key="7">
    <source>
        <dbReference type="ARBA" id="ARBA00023054"/>
    </source>
</evidence>
<keyword evidence="4" id="KW-0378">Hydrolase</keyword>
<evidence type="ECO:0000313" key="12">
    <source>
        <dbReference type="EMBL" id="CAD7701742.1"/>
    </source>
</evidence>
<dbReference type="SUPFAM" id="SSF52540">
    <property type="entry name" value="P-loop containing nucleoside triphosphate hydrolases"/>
    <property type="match status" value="2"/>
</dbReference>
<feature type="domain" description="Helicase C-terminal" evidence="11">
    <location>
        <begin position="755"/>
        <end position="918"/>
    </location>
</feature>
<evidence type="ECO:0000256" key="1">
    <source>
        <dbReference type="ARBA" id="ARBA00004123"/>
    </source>
</evidence>
<dbReference type="FunFam" id="3.40.50.10810:FF:000015">
    <property type="entry name" value="lymphoid-specific helicase isoform X1"/>
    <property type="match status" value="1"/>
</dbReference>
<dbReference type="InterPro" id="IPR027417">
    <property type="entry name" value="P-loop_NTPase"/>
</dbReference>
<comment type="caution">
    <text evidence="12">The sequence shown here is derived from an EMBL/GenBank/DDBJ whole genome shotgun (WGS) entry which is preliminary data.</text>
</comment>
<feature type="compositionally biased region" description="Basic residues" evidence="9">
    <location>
        <begin position="1078"/>
        <end position="1089"/>
    </location>
</feature>
<dbReference type="GO" id="GO:0004386">
    <property type="term" value="F:helicase activity"/>
    <property type="evidence" value="ECO:0007669"/>
    <property type="project" value="UniProtKB-KW"/>
</dbReference>
<dbReference type="Pfam" id="PF00176">
    <property type="entry name" value="SNF2-rel_dom"/>
    <property type="match status" value="1"/>
</dbReference>
<reference evidence="12" key="1">
    <citation type="submission" date="2020-12" db="EMBL/GenBank/DDBJ databases">
        <authorList>
            <person name="Iha C."/>
        </authorList>
    </citation>
    <scope>NUCLEOTIDE SEQUENCE</scope>
</reference>
<dbReference type="InterPro" id="IPR001650">
    <property type="entry name" value="Helicase_C-like"/>
</dbReference>
<feature type="compositionally biased region" description="Basic residues" evidence="9">
    <location>
        <begin position="1107"/>
        <end position="1120"/>
    </location>
</feature>
<dbReference type="Pfam" id="PF00271">
    <property type="entry name" value="Helicase_C"/>
    <property type="match status" value="1"/>
</dbReference>
<dbReference type="SMART" id="SM00487">
    <property type="entry name" value="DEXDc"/>
    <property type="match status" value="1"/>
</dbReference>
<feature type="region of interest" description="Disordered" evidence="9">
    <location>
        <begin position="964"/>
        <end position="1120"/>
    </location>
</feature>
<evidence type="ECO:0000256" key="5">
    <source>
        <dbReference type="ARBA" id="ARBA00022806"/>
    </source>
</evidence>
<name>A0A8S1J2H1_9CHLO</name>
<dbReference type="InterPro" id="IPR049730">
    <property type="entry name" value="SNF2/RAD54-like_C"/>
</dbReference>
<evidence type="ECO:0000259" key="11">
    <source>
        <dbReference type="PROSITE" id="PS51194"/>
    </source>
</evidence>
<dbReference type="PROSITE" id="PS51192">
    <property type="entry name" value="HELICASE_ATP_BIND_1"/>
    <property type="match status" value="1"/>
</dbReference>
<dbReference type="GO" id="GO:0016787">
    <property type="term" value="F:hydrolase activity"/>
    <property type="evidence" value="ECO:0007669"/>
    <property type="project" value="UniProtKB-KW"/>
</dbReference>
<accession>A0A8S1J2H1</accession>
<evidence type="ECO:0000259" key="10">
    <source>
        <dbReference type="PROSITE" id="PS51192"/>
    </source>
</evidence>
<dbReference type="OrthoDB" id="5857104at2759"/>
<dbReference type="InterPro" id="IPR014001">
    <property type="entry name" value="Helicase_ATP-bd"/>
</dbReference>
<evidence type="ECO:0000256" key="2">
    <source>
        <dbReference type="ARBA" id="ARBA00007025"/>
    </source>
</evidence>
<proteinExistence type="inferred from homology"/>
<dbReference type="PROSITE" id="PS51194">
    <property type="entry name" value="HELICASE_CTER"/>
    <property type="match status" value="1"/>
</dbReference>
<feature type="domain" description="Helicase ATP-binding" evidence="10">
    <location>
        <begin position="454"/>
        <end position="618"/>
    </location>
</feature>
<organism evidence="12 13">
    <name type="scientific">Ostreobium quekettii</name>
    <dbReference type="NCBI Taxonomy" id="121088"/>
    <lineage>
        <taxon>Eukaryota</taxon>
        <taxon>Viridiplantae</taxon>
        <taxon>Chlorophyta</taxon>
        <taxon>core chlorophytes</taxon>
        <taxon>Ulvophyceae</taxon>
        <taxon>TCBD clade</taxon>
        <taxon>Bryopsidales</taxon>
        <taxon>Ostreobineae</taxon>
        <taxon>Ostreobiaceae</taxon>
        <taxon>Ostreobium</taxon>
    </lineage>
</organism>
<comment type="subcellular location">
    <subcellularLocation>
        <location evidence="1">Nucleus</location>
    </subcellularLocation>
</comment>
<evidence type="ECO:0000256" key="3">
    <source>
        <dbReference type="ARBA" id="ARBA00022741"/>
    </source>
</evidence>
<keyword evidence="5" id="KW-0347">Helicase</keyword>
<gene>
    <name evidence="12" type="ORF">OSTQU699_LOCUS7099</name>
</gene>
<dbReference type="EMBL" id="CAJHUC010001623">
    <property type="protein sequence ID" value="CAD7701742.1"/>
    <property type="molecule type" value="Genomic_DNA"/>
</dbReference>
<keyword evidence="13" id="KW-1185">Reference proteome</keyword>
<evidence type="ECO:0000256" key="9">
    <source>
        <dbReference type="SAM" id="MobiDB-lite"/>
    </source>
</evidence>